<dbReference type="PROSITE" id="PS51257">
    <property type="entry name" value="PROKAR_LIPOPROTEIN"/>
    <property type="match status" value="1"/>
</dbReference>
<evidence type="ECO:0000256" key="1">
    <source>
        <dbReference type="ARBA" id="ARBA00008520"/>
    </source>
</evidence>
<evidence type="ECO:0000313" key="5">
    <source>
        <dbReference type="Proteomes" id="UP000007397"/>
    </source>
</evidence>
<dbReference type="GO" id="GO:0015768">
    <property type="term" value="P:maltose transport"/>
    <property type="evidence" value="ECO:0007669"/>
    <property type="project" value="TreeGrafter"/>
</dbReference>
<keyword evidence="5" id="KW-1185">Reference proteome</keyword>
<dbReference type="KEGG" id="hhd:HBHAL_2475"/>
<dbReference type="SUPFAM" id="SSF53850">
    <property type="entry name" value="Periplasmic binding protein-like II"/>
    <property type="match status" value="1"/>
</dbReference>
<dbReference type="Gene3D" id="3.40.190.10">
    <property type="entry name" value="Periplasmic binding protein-like II"/>
    <property type="match status" value="2"/>
</dbReference>
<sequence length="425" mass="46607">MMKIRPIRQGILSGIMVSLLLVAGCSSDESAGDSDEVTLVYARGVDTTEGNAKLIEAFEEEHPNINIKYREMPSDSGQQHDQYVTTLSGRSAEIDVFDADVVWPAEFAQAGYVMGLDRFIEEDNIDMGKYFEGTVDSVTFNGRTWAMPKFTDAGLLYYRSDIVDEPPETWDELSEMAGNLQGEAGTNFGYVMQANQYEGIVVNAIEFIHAYGGAVINDVGEVVVDSPEAIEGIRKMTEIAQSDYVPNNILNFTELETETAFIQGNTVFARNWPYMQASSANEEKSDVAGDVGFSLLPKGDEQSASTLGGWVTMINKYTEHPEAAWEFVKFMTGKEGQKISATVGGTAPTIKSLYDDEAVKEASPVFANEAFVETLQNAVPRPVTPNYPKITDIIQIEISKALAGDVSPEQAAQNLQREIESVVNE</sequence>
<evidence type="ECO:0000256" key="3">
    <source>
        <dbReference type="ARBA" id="ARBA00022729"/>
    </source>
</evidence>
<dbReference type="GO" id="GO:0042956">
    <property type="term" value="P:maltodextrin transmembrane transport"/>
    <property type="evidence" value="ECO:0007669"/>
    <property type="project" value="TreeGrafter"/>
</dbReference>
<dbReference type="PATRIC" id="fig|866895.3.peg.1484"/>
<dbReference type="AlphaFoldDB" id="I0JKZ8"/>
<comment type="similarity">
    <text evidence="1">Belongs to the bacterial solute-binding protein 1 family.</text>
</comment>
<evidence type="ECO:0000313" key="4">
    <source>
        <dbReference type="EMBL" id="CCG44818.1"/>
    </source>
</evidence>
<gene>
    <name evidence="4" type="ordered locus">HBHAL_2475</name>
</gene>
<dbReference type="HOGENOM" id="CLU_031285_9_1_9"/>
<keyword evidence="2" id="KW-0813">Transport</keyword>
<dbReference type="eggNOG" id="COG1653">
    <property type="taxonomic scope" value="Bacteria"/>
</dbReference>
<name>I0JKZ8_HALH3</name>
<keyword evidence="3" id="KW-0732">Signal</keyword>
<protein>
    <submittedName>
        <fullName evidence="4">ABC-type transport system extracellular binding protein</fullName>
    </submittedName>
</protein>
<evidence type="ECO:0000256" key="2">
    <source>
        <dbReference type="ARBA" id="ARBA00022448"/>
    </source>
</evidence>
<proteinExistence type="inferred from homology"/>
<dbReference type="Pfam" id="PF01547">
    <property type="entry name" value="SBP_bac_1"/>
    <property type="match status" value="1"/>
</dbReference>
<dbReference type="GO" id="GO:0055052">
    <property type="term" value="C:ATP-binding cassette (ABC) transporter complex, substrate-binding subunit-containing"/>
    <property type="evidence" value="ECO:0007669"/>
    <property type="project" value="TreeGrafter"/>
</dbReference>
<dbReference type="PANTHER" id="PTHR30061">
    <property type="entry name" value="MALTOSE-BINDING PERIPLASMIC PROTEIN"/>
    <property type="match status" value="1"/>
</dbReference>
<dbReference type="EMBL" id="HE717023">
    <property type="protein sequence ID" value="CCG44818.1"/>
    <property type="molecule type" value="Genomic_DNA"/>
</dbReference>
<dbReference type="PANTHER" id="PTHR30061:SF50">
    <property type="entry name" value="MALTOSE_MALTODEXTRIN-BINDING PERIPLASMIC PROTEIN"/>
    <property type="match status" value="1"/>
</dbReference>
<dbReference type="GO" id="GO:1901982">
    <property type="term" value="F:maltose binding"/>
    <property type="evidence" value="ECO:0007669"/>
    <property type="project" value="TreeGrafter"/>
</dbReference>
<reference evidence="4 5" key="1">
    <citation type="journal article" date="2013" name="Environ. Microbiol.">
        <title>Chloride and organic osmolytes: a hybrid strategy to cope with elevated salinities by the moderately halophilic, chloride-dependent bacterium Halobacillus halophilus.</title>
        <authorList>
            <person name="Saum S.H."/>
            <person name="Pfeiffer F."/>
            <person name="Palm P."/>
            <person name="Rampp M."/>
            <person name="Schuster S.C."/>
            <person name="Muller V."/>
            <person name="Oesterhelt D."/>
        </authorList>
    </citation>
    <scope>NUCLEOTIDE SEQUENCE [LARGE SCALE GENOMIC DNA]</scope>
    <source>
        <strain evidence="5">ATCC 35676 / DSM 2266 / JCM 20832 / KCTC 3685 / LMG 17431 / NBRC 102448 / NCIMB 2269</strain>
    </source>
</reference>
<dbReference type="CDD" id="cd14750">
    <property type="entry name" value="PBP2_TMBP"/>
    <property type="match status" value="1"/>
</dbReference>
<dbReference type="STRING" id="866895.HBHAL_2475"/>
<dbReference type="Proteomes" id="UP000007397">
    <property type="component" value="Chromosome"/>
</dbReference>
<organism evidence="4 5">
    <name type="scientific">Halobacillus halophilus (strain ATCC 35676 / DSM 2266 / JCM 20832 / KCTC 3685 / LMG 17431 / NBRC 102448 / NCIMB 2269)</name>
    <name type="common">Sporosarcina halophila</name>
    <dbReference type="NCBI Taxonomy" id="866895"/>
    <lineage>
        <taxon>Bacteria</taxon>
        <taxon>Bacillati</taxon>
        <taxon>Bacillota</taxon>
        <taxon>Bacilli</taxon>
        <taxon>Bacillales</taxon>
        <taxon>Bacillaceae</taxon>
        <taxon>Halobacillus</taxon>
    </lineage>
</organism>
<dbReference type="InterPro" id="IPR006059">
    <property type="entry name" value="SBP"/>
</dbReference>
<accession>I0JKZ8</accession>